<reference evidence="2 3" key="1">
    <citation type="submission" date="2016-11" db="EMBL/GenBank/DDBJ databases">
        <authorList>
            <person name="Jaros S."/>
            <person name="Januszkiewicz K."/>
            <person name="Wedrychowicz H."/>
        </authorList>
    </citation>
    <scope>NUCLEOTIDE SEQUENCE [LARGE SCALE GENOMIC DNA]</scope>
    <source>
        <strain evidence="2 3">DSM 21120</strain>
    </source>
</reference>
<protein>
    <recommendedName>
        <fullName evidence="1">PPC domain-containing protein</fullName>
    </recommendedName>
</protein>
<evidence type="ECO:0000313" key="2">
    <source>
        <dbReference type="EMBL" id="SHH43251.1"/>
    </source>
</evidence>
<evidence type="ECO:0000313" key="3">
    <source>
        <dbReference type="Proteomes" id="UP000184032"/>
    </source>
</evidence>
<name>A0A1M5SXG9_9FIRM</name>
<dbReference type="EMBL" id="FQXI01000009">
    <property type="protein sequence ID" value="SHH43251.1"/>
    <property type="molecule type" value="Genomic_DNA"/>
</dbReference>
<dbReference type="OrthoDB" id="9791702at2"/>
<dbReference type="PANTHER" id="PTHR34988">
    <property type="entry name" value="PROTEIN, PUTATIVE-RELATED"/>
    <property type="match status" value="1"/>
</dbReference>
<dbReference type="Proteomes" id="UP000184032">
    <property type="component" value="Unassembled WGS sequence"/>
</dbReference>
<dbReference type="Pfam" id="PF03479">
    <property type="entry name" value="PCC"/>
    <property type="match status" value="1"/>
</dbReference>
<dbReference type="InterPro" id="IPR025707">
    <property type="entry name" value="DNA_bp_PD1"/>
</dbReference>
<dbReference type="PANTHER" id="PTHR34988:SF1">
    <property type="entry name" value="DNA-BINDING PROTEIN"/>
    <property type="match status" value="1"/>
</dbReference>
<keyword evidence="3" id="KW-1185">Reference proteome</keyword>
<proteinExistence type="predicted"/>
<dbReference type="PROSITE" id="PS51742">
    <property type="entry name" value="PPC"/>
    <property type="match status" value="1"/>
</dbReference>
<evidence type="ECO:0000259" key="1">
    <source>
        <dbReference type="PROSITE" id="PS51742"/>
    </source>
</evidence>
<dbReference type="InterPro" id="IPR005175">
    <property type="entry name" value="PPC_dom"/>
</dbReference>
<dbReference type="AlphaFoldDB" id="A0A1M5SXG9"/>
<organism evidence="2 3">
    <name type="scientific">Anaerosphaera aminiphila DSM 21120</name>
    <dbReference type="NCBI Taxonomy" id="1120995"/>
    <lineage>
        <taxon>Bacteria</taxon>
        <taxon>Bacillati</taxon>
        <taxon>Bacillota</taxon>
        <taxon>Tissierellia</taxon>
        <taxon>Tissierellales</taxon>
        <taxon>Peptoniphilaceae</taxon>
        <taxon>Anaerosphaera</taxon>
    </lineage>
</organism>
<dbReference type="PIRSF" id="PIRSF016702">
    <property type="entry name" value="DNA_bp_PD1"/>
    <property type="match status" value="1"/>
</dbReference>
<gene>
    <name evidence="2" type="ORF">SAMN02745245_01310</name>
</gene>
<accession>A0A1M5SXG9</accession>
<dbReference type="Gene3D" id="3.30.1330.80">
    <property type="entry name" value="Hypothetical protein, similar to alpha- acetolactate decarboxylase, domain 2"/>
    <property type="match status" value="1"/>
</dbReference>
<feature type="domain" description="PPC" evidence="1">
    <location>
        <begin position="3"/>
        <end position="140"/>
    </location>
</feature>
<dbReference type="CDD" id="cd11378">
    <property type="entry name" value="DUF296"/>
    <property type="match status" value="1"/>
</dbReference>
<dbReference type="STRING" id="1120995.SAMN02745245_01310"/>
<dbReference type="RefSeq" id="WP_073184870.1">
    <property type="nucleotide sequence ID" value="NZ_FQXI01000009.1"/>
</dbReference>
<sequence>MQGKIFNGKAVLRVDVGEEVIESILKFIEENNIKLASVSGIGASNNLTVGLFNTETKEYITNTYSGKDYEITSFMGNITTKDGEPYIHLHVTFSDVQQTTFGGHLNKCVISGACELFFDIVDGTVERYFDKKIGLNTLKF</sequence>
<dbReference type="SUPFAM" id="SSF117856">
    <property type="entry name" value="AF0104/ALDC/Ptd012-like"/>
    <property type="match status" value="1"/>
</dbReference>